<dbReference type="Proteomes" id="UP000295703">
    <property type="component" value="Unassembled WGS sequence"/>
</dbReference>
<sequence>MIDIDQETQAASSRRMYTARADRYENSFHPDYTKRFMAIADIQAGERVLVLACGTGLEVFIATEQVGEEGEIVGVDITDAMLAKARQKKEQLKPDAKVRLFNHDVTKLETLPELNGQTFDVILCSSAFVLFDNPERVVVSWRNSLKPGGRLLIDITHEDNLKLGLLLERAAKRLGLKFPSNRTWIKDEKSFKQILERAGYQVEKIELMDHLTGQGDTYYSADQIEEQFERITGTPLTVNLAKEEFRDKTRALFREEWEKDAVNGKILNVDAVYLYVASRT</sequence>
<dbReference type="InterPro" id="IPR029063">
    <property type="entry name" value="SAM-dependent_MTases_sf"/>
</dbReference>
<keyword evidence="2" id="KW-0489">Methyltransferase</keyword>
<evidence type="ECO:0000259" key="1">
    <source>
        <dbReference type="Pfam" id="PF13847"/>
    </source>
</evidence>
<feature type="domain" description="Methyltransferase" evidence="1">
    <location>
        <begin position="43"/>
        <end position="198"/>
    </location>
</feature>
<dbReference type="GO" id="GO:0008168">
    <property type="term" value="F:methyltransferase activity"/>
    <property type="evidence" value="ECO:0007669"/>
    <property type="project" value="UniProtKB-KW"/>
</dbReference>
<dbReference type="CDD" id="cd02440">
    <property type="entry name" value="AdoMet_MTases"/>
    <property type="match status" value="1"/>
</dbReference>
<dbReference type="InterPro" id="IPR025714">
    <property type="entry name" value="Methyltranfer_dom"/>
</dbReference>
<evidence type="ECO:0000313" key="2">
    <source>
        <dbReference type="EMBL" id="TDZ41340.1"/>
    </source>
</evidence>
<protein>
    <submittedName>
        <fullName evidence="2">Aklanonic acid methyltransferase DnrC</fullName>
    </submittedName>
</protein>
<dbReference type="Gene3D" id="3.40.50.150">
    <property type="entry name" value="Vaccinia Virus protein VP39"/>
    <property type="match status" value="1"/>
</dbReference>
<dbReference type="AlphaFoldDB" id="A0A4R8QVY9"/>
<dbReference type="EMBL" id="RYZW01000140">
    <property type="protein sequence ID" value="TDZ41340.1"/>
    <property type="molecule type" value="Genomic_DNA"/>
</dbReference>
<organism evidence="2 3">
    <name type="scientific">Colletotrichum trifolii</name>
    <dbReference type="NCBI Taxonomy" id="5466"/>
    <lineage>
        <taxon>Eukaryota</taxon>
        <taxon>Fungi</taxon>
        <taxon>Dikarya</taxon>
        <taxon>Ascomycota</taxon>
        <taxon>Pezizomycotina</taxon>
        <taxon>Sordariomycetes</taxon>
        <taxon>Hypocreomycetidae</taxon>
        <taxon>Glomerellales</taxon>
        <taxon>Glomerellaceae</taxon>
        <taxon>Colletotrichum</taxon>
        <taxon>Colletotrichum orbiculare species complex</taxon>
    </lineage>
</organism>
<comment type="caution">
    <text evidence="2">The sequence shown here is derived from an EMBL/GenBank/DDBJ whole genome shotgun (WGS) entry which is preliminary data.</text>
</comment>
<name>A0A4R8QVY9_COLTR</name>
<dbReference type="GO" id="GO:0032259">
    <property type="term" value="P:methylation"/>
    <property type="evidence" value="ECO:0007669"/>
    <property type="project" value="UniProtKB-KW"/>
</dbReference>
<dbReference type="PANTHER" id="PTHR43861:SF1">
    <property type="entry name" value="TRANS-ACONITATE 2-METHYLTRANSFERASE"/>
    <property type="match status" value="1"/>
</dbReference>
<proteinExistence type="predicted"/>
<keyword evidence="2" id="KW-0808">Transferase</keyword>
<dbReference type="Pfam" id="PF13847">
    <property type="entry name" value="Methyltransf_31"/>
    <property type="match status" value="1"/>
</dbReference>
<gene>
    <name evidence="2" type="primary">dnrC</name>
    <name evidence="2" type="ORF">CTRI78_v009732</name>
</gene>
<dbReference type="PANTHER" id="PTHR43861">
    <property type="entry name" value="TRANS-ACONITATE 2-METHYLTRANSFERASE-RELATED"/>
    <property type="match status" value="1"/>
</dbReference>
<reference evidence="2 3" key="1">
    <citation type="submission" date="2018-12" db="EMBL/GenBank/DDBJ databases">
        <title>Genome sequence and assembly of Colletotrichum trifolii.</title>
        <authorList>
            <person name="Gan P."/>
            <person name="Shirasu K."/>
        </authorList>
    </citation>
    <scope>NUCLEOTIDE SEQUENCE [LARGE SCALE GENOMIC DNA]</scope>
    <source>
        <strain evidence="2 3">543-2</strain>
    </source>
</reference>
<dbReference type="SUPFAM" id="SSF53335">
    <property type="entry name" value="S-adenosyl-L-methionine-dependent methyltransferases"/>
    <property type="match status" value="1"/>
</dbReference>
<accession>A0A4R8QVY9</accession>
<keyword evidence="3" id="KW-1185">Reference proteome</keyword>
<dbReference type="STRING" id="5466.A0A4R8QVY9"/>
<evidence type="ECO:0000313" key="3">
    <source>
        <dbReference type="Proteomes" id="UP000295703"/>
    </source>
</evidence>